<feature type="modified residue" description="4-aspartylphosphate" evidence="3">
    <location>
        <position position="59"/>
    </location>
</feature>
<keyword evidence="7" id="KW-1185">Reference proteome</keyword>
<dbReference type="InterPro" id="IPR058245">
    <property type="entry name" value="NreC/VraR/RcsB-like_REC"/>
</dbReference>
<dbReference type="InterPro" id="IPR001789">
    <property type="entry name" value="Sig_transdc_resp-reg_receiver"/>
</dbReference>
<dbReference type="Gene3D" id="3.40.50.2300">
    <property type="match status" value="1"/>
</dbReference>
<dbReference type="SUPFAM" id="SSF46894">
    <property type="entry name" value="C-terminal effector domain of the bipartite response regulators"/>
    <property type="match status" value="1"/>
</dbReference>
<dbReference type="InterPro" id="IPR036388">
    <property type="entry name" value="WH-like_DNA-bd_sf"/>
</dbReference>
<dbReference type="Gene3D" id="1.10.10.10">
    <property type="entry name" value="Winged helix-like DNA-binding domain superfamily/Winged helix DNA-binding domain"/>
    <property type="match status" value="1"/>
</dbReference>
<dbReference type="EMBL" id="JAJA02000001">
    <property type="protein sequence ID" value="KWS02853.1"/>
    <property type="molecule type" value="Genomic_DNA"/>
</dbReference>
<dbReference type="PANTHER" id="PTHR43214">
    <property type="entry name" value="TWO-COMPONENT RESPONSE REGULATOR"/>
    <property type="match status" value="1"/>
</dbReference>
<evidence type="ECO:0000259" key="4">
    <source>
        <dbReference type="PROSITE" id="PS50043"/>
    </source>
</evidence>
<keyword evidence="2 6" id="KW-0238">DNA-binding</keyword>
<accession>A0A125MMB1</accession>
<dbReference type="SMART" id="SM00448">
    <property type="entry name" value="REC"/>
    <property type="match status" value="1"/>
</dbReference>
<dbReference type="GO" id="GO:0000160">
    <property type="term" value="P:phosphorelay signal transduction system"/>
    <property type="evidence" value="ECO:0007669"/>
    <property type="project" value="InterPro"/>
</dbReference>
<dbReference type="InterPro" id="IPR000792">
    <property type="entry name" value="Tscrpt_reg_LuxR_C"/>
</dbReference>
<dbReference type="GO" id="GO:0006355">
    <property type="term" value="P:regulation of DNA-templated transcription"/>
    <property type="evidence" value="ECO:0007669"/>
    <property type="project" value="InterPro"/>
</dbReference>
<dbReference type="SMART" id="SM00421">
    <property type="entry name" value="HTH_LUXR"/>
    <property type="match status" value="1"/>
</dbReference>
<organism evidence="6 7">
    <name type="scientific">Lysobacter capsici AZ78</name>
    <dbReference type="NCBI Taxonomy" id="1444315"/>
    <lineage>
        <taxon>Bacteria</taxon>
        <taxon>Pseudomonadati</taxon>
        <taxon>Pseudomonadota</taxon>
        <taxon>Gammaproteobacteria</taxon>
        <taxon>Lysobacterales</taxon>
        <taxon>Lysobacteraceae</taxon>
        <taxon>Lysobacter</taxon>
    </lineage>
</organism>
<protein>
    <submittedName>
        <fullName evidence="6">DNA-binding capsular synthesis response regulator RcsB</fullName>
    </submittedName>
</protein>
<dbReference type="PROSITE" id="PS50110">
    <property type="entry name" value="RESPONSE_REGULATORY"/>
    <property type="match status" value="1"/>
</dbReference>
<dbReference type="InterPro" id="IPR016032">
    <property type="entry name" value="Sig_transdc_resp-reg_C-effctor"/>
</dbReference>
<dbReference type="Proteomes" id="UP000023435">
    <property type="component" value="Unassembled WGS sequence"/>
</dbReference>
<dbReference type="PRINTS" id="PR00038">
    <property type="entry name" value="HTHLUXR"/>
</dbReference>
<evidence type="ECO:0000256" key="3">
    <source>
        <dbReference type="PROSITE-ProRule" id="PRU00169"/>
    </source>
</evidence>
<dbReference type="SUPFAM" id="SSF52172">
    <property type="entry name" value="CheY-like"/>
    <property type="match status" value="1"/>
</dbReference>
<evidence type="ECO:0000256" key="2">
    <source>
        <dbReference type="ARBA" id="ARBA00023125"/>
    </source>
</evidence>
<dbReference type="InterPro" id="IPR011006">
    <property type="entry name" value="CheY-like_superfamily"/>
</dbReference>
<dbReference type="PANTHER" id="PTHR43214:SF17">
    <property type="entry name" value="TRANSCRIPTIONAL REGULATORY PROTEIN RCSB"/>
    <property type="match status" value="1"/>
</dbReference>
<dbReference type="CDD" id="cd17535">
    <property type="entry name" value="REC_NarL-like"/>
    <property type="match status" value="1"/>
</dbReference>
<comment type="caution">
    <text evidence="6">The sequence shown here is derived from an EMBL/GenBank/DDBJ whole genome shotgun (WGS) entry which is preliminary data.</text>
</comment>
<evidence type="ECO:0000313" key="7">
    <source>
        <dbReference type="Proteomes" id="UP000023435"/>
    </source>
</evidence>
<dbReference type="Pfam" id="PF00072">
    <property type="entry name" value="Response_reg"/>
    <property type="match status" value="1"/>
</dbReference>
<proteinExistence type="predicted"/>
<feature type="domain" description="HTH luxR-type" evidence="4">
    <location>
        <begin position="147"/>
        <end position="212"/>
    </location>
</feature>
<dbReference type="RefSeq" id="WP_036103978.1">
    <property type="nucleotide sequence ID" value="NZ_JAJA02000001.1"/>
</dbReference>
<reference evidence="6 7" key="1">
    <citation type="journal article" date="2014" name="Genome Announc.">
        <title>Draft Genome Sequence of Lysobacter capsici AZ78, a Bacterium Antagonistic to Plant-Pathogenic Oomycetes.</title>
        <authorList>
            <person name="Puopolo G."/>
            <person name="Sonego P."/>
            <person name="Engelen K."/>
            <person name="Pertot I."/>
        </authorList>
    </citation>
    <scope>NUCLEOTIDE SEQUENCE [LARGE SCALE GENOMIC DNA]</scope>
    <source>
        <strain evidence="6 7">AZ78</strain>
    </source>
</reference>
<feature type="domain" description="Response regulatory" evidence="5">
    <location>
        <begin position="4"/>
        <end position="127"/>
    </location>
</feature>
<dbReference type="PROSITE" id="PS50043">
    <property type="entry name" value="HTH_LUXR_2"/>
    <property type="match status" value="1"/>
</dbReference>
<keyword evidence="1 3" id="KW-0597">Phosphoprotein</keyword>
<gene>
    <name evidence="6" type="ORF">AZ78_0399</name>
</gene>
<dbReference type="AlphaFoldDB" id="A0A125MMB1"/>
<dbReference type="InterPro" id="IPR039420">
    <property type="entry name" value="WalR-like"/>
</dbReference>
<evidence type="ECO:0000313" key="6">
    <source>
        <dbReference type="EMBL" id="KWS02853.1"/>
    </source>
</evidence>
<dbReference type="Pfam" id="PF00196">
    <property type="entry name" value="GerE"/>
    <property type="match status" value="1"/>
</dbReference>
<dbReference type="CDD" id="cd06170">
    <property type="entry name" value="LuxR_C_like"/>
    <property type="match status" value="1"/>
</dbReference>
<sequence>MSLRIALSDDHPVVRAGVRALLETASGLNEDWQVVAEAANADELLNLLAETQLDLLITDFSMPGSRAGDGLTLIGMIRRRYPDLPVIVLTMISNVPVLRAIADAGVRGLLDKAAAATELPNVVRSVMQGREYYGEALRGVLEGSGGEREEHLALSPRETEVLRLFVAGNSVSEIAAKLHRSKQTISRQKTDAMDKLGLKNDLEIYDYARSMGLVS</sequence>
<evidence type="ECO:0000259" key="5">
    <source>
        <dbReference type="PROSITE" id="PS50110"/>
    </source>
</evidence>
<name>A0A125MMB1_9GAMM</name>
<evidence type="ECO:0000256" key="1">
    <source>
        <dbReference type="ARBA" id="ARBA00022553"/>
    </source>
</evidence>
<dbReference type="GO" id="GO:0003677">
    <property type="term" value="F:DNA binding"/>
    <property type="evidence" value="ECO:0007669"/>
    <property type="project" value="UniProtKB-KW"/>
</dbReference>
<dbReference type="OrthoDB" id="4313922at2"/>